<evidence type="ECO:0000313" key="7">
    <source>
        <dbReference type="Proteomes" id="UP000595446"/>
    </source>
</evidence>
<name>A0A2G8BJH3_9MYCO</name>
<dbReference type="RefSeq" id="WP_048889531.1">
    <property type="nucleotide sequence ID" value="NZ_AP024237.1"/>
</dbReference>
<keyword evidence="5" id="KW-0472">Membrane</keyword>
<dbReference type="InterPro" id="IPR004307">
    <property type="entry name" value="TspO_MBR"/>
</dbReference>
<evidence type="ECO:0000256" key="2">
    <source>
        <dbReference type="ARBA" id="ARBA00007524"/>
    </source>
</evidence>
<dbReference type="EMBL" id="AP024237">
    <property type="protein sequence ID" value="BCO37897.1"/>
    <property type="molecule type" value="Genomic_DNA"/>
</dbReference>
<comment type="similarity">
    <text evidence="2">Belongs to the TspO/BZRP family.</text>
</comment>
<dbReference type="GO" id="GO:0016020">
    <property type="term" value="C:membrane"/>
    <property type="evidence" value="ECO:0007669"/>
    <property type="project" value="UniProtKB-SubCell"/>
</dbReference>
<evidence type="ECO:0000256" key="5">
    <source>
        <dbReference type="ARBA" id="ARBA00023136"/>
    </source>
</evidence>
<dbReference type="Pfam" id="PF03073">
    <property type="entry name" value="TspO_MBR"/>
    <property type="match status" value="1"/>
</dbReference>
<dbReference type="PANTHER" id="PTHR10057:SF0">
    <property type="entry name" value="TRANSLOCATOR PROTEIN"/>
    <property type="match status" value="1"/>
</dbReference>
<gene>
    <name evidence="6" type="ORF">MHEC_43300</name>
</gene>
<dbReference type="PANTHER" id="PTHR10057">
    <property type="entry name" value="PERIPHERAL-TYPE BENZODIAZEPINE RECEPTOR"/>
    <property type="match status" value="1"/>
</dbReference>
<protein>
    <submittedName>
        <fullName evidence="6">Tryptophan-rich sensory protein</fullName>
    </submittedName>
</protein>
<evidence type="ECO:0000256" key="1">
    <source>
        <dbReference type="ARBA" id="ARBA00004141"/>
    </source>
</evidence>
<evidence type="ECO:0000256" key="4">
    <source>
        <dbReference type="ARBA" id="ARBA00022989"/>
    </source>
</evidence>
<dbReference type="GO" id="GO:0033013">
    <property type="term" value="P:tetrapyrrole metabolic process"/>
    <property type="evidence" value="ECO:0007669"/>
    <property type="project" value="UniProtKB-ARBA"/>
</dbReference>
<accession>A0A2G8BJH3</accession>
<reference evidence="6 7" key="1">
    <citation type="submission" date="2020-12" db="EMBL/GenBank/DDBJ databases">
        <title>Complete genome sequence of Mycobacterium heckeshornense JCM 15655T, closely related to a pathogenic non-tuberculous mycobacterial species Mycobacterium xenopi.</title>
        <authorList>
            <person name="Yoshida M."/>
            <person name="Fukano H."/>
            <person name="Asakura T."/>
            <person name="Suzuki M."/>
            <person name="Hoshino Y."/>
        </authorList>
    </citation>
    <scope>NUCLEOTIDE SEQUENCE [LARGE SCALE GENOMIC DNA]</scope>
    <source>
        <strain evidence="6 7">JCM 15655</strain>
    </source>
</reference>
<dbReference type="CDD" id="cd15904">
    <property type="entry name" value="TSPO_MBR"/>
    <property type="match status" value="1"/>
</dbReference>
<dbReference type="Gene3D" id="1.20.1260.100">
    <property type="entry name" value="TspO/MBR protein"/>
    <property type="match status" value="1"/>
</dbReference>
<dbReference type="Proteomes" id="UP000595446">
    <property type="component" value="Chromosome"/>
</dbReference>
<keyword evidence="7" id="KW-1185">Reference proteome</keyword>
<dbReference type="STRING" id="110505.ACT16_00735"/>
<sequence>MNKTTLTGTALAVATASGLGSIASRRGSGQWYARLRKPRYVPPNYVFPLAWTTLYGDIAVSSAAAIDRLQAQNRGPQARKLAAALAANLALNAGWSWLFFRHRKLGASAAAAAVLTLSSSDLVRRVGEANQPAGIALTAYPLWCAFATLLSTRIWWLNR</sequence>
<keyword evidence="3" id="KW-0812">Transmembrane</keyword>
<dbReference type="AlphaFoldDB" id="A0A2G8BJH3"/>
<dbReference type="OrthoDB" id="9795496at2"/>
<evidence type="ECO:0000313" key="6">
    <source>
        <dbReference type="EMBL" id="BCO37897.1"/>
    </source>
</evidence>
<organism evidence="6 7">
    <name type="scientific">Mycobacterium heckeshornense</name>
    <dbReference type="NCBI Taxonomy" id="110505"/>
    <lineage>
        <taxon>Bacteria</taxon>
        <taxon>Bacillati</taxon>
        <taxon>Actinomycetota</taxon>
        <taxon>Actinomycetes</taxon>
        <taxon>Mycobacteriales</taxon>
        <taxon>Mycobacteriaceae</taxon>
        <taxon>Mycobacterium</taxon>
    </lineage>
</organism>
<evidence type="ECO:0000256" key="3">
    <source>
        <dbReference type="ARBA" id="ARBA00022692"/>
    </source>
</evidence>
<comment type="subcellular location">
    <subcellularLocation>
        <location evidence="1">Membrane</location>
        <topology evidence="1">Multi-pass membrane protein</topology>
    </subcellularLocation>
</comment>
<proteinExistence type="inferred from homology"/>
<dbReference type="InterPro" id="IPR038330">
    <property type="entry name" value="TspO/MBR-related_sf"/>
</dbReference>
<keyword evidence="4" id="KW-1133">Transmembrane helix</keyword>
<dbReference type="PIRSF" id="PIRSF005859">
    <property type="entry name" value="PBR"/>
    <property type="match status" value="1"/>
</dbReference>
<dbReference type="FunFam" id="1.20.1260.100:FF:000001">
    <property type="entry name" value="translocator protein 2"/>
    <property type="match status" value="1"/>
</dbReference>